<dbReference type="Pfam" id="PF12770">
    <property type="entry name" value="CHAT"/>
    <property type="match status" value="1"/>
</dbReference>
<gene>
    <name evidence="2" type="ORF">ACE1CA_29625</name>
</gene>
<sequence length="35" mass="4091">TKAEALRQAQLTLLSNSEYKHPFFWAPFVLIGNWL</sequence>
<evidence type="ECO:0000313" key="3">
    <source>
        <dbReference type="Proteomes" id="UP001576780"/>
    </source>
</evidence>
<dbReference type="EMBL" id="JBHFNT010000267">
    <property type="protein sequence ID" value="MFB2838670.1"/>
    <property type="molecule type" value="Genomic_DNA"/>
</dbReference>
<comment type="caution">
    <text evidence="2">The sequence shown here is derived from an EMBL/GenBank/DDBJ whole genome shotgun (WGS) entry which is preliminary data.</text>
</comment>
<accession>A0ABV4WU90</accession>
<proteinExistence type="predicted"/>
<name>A0ABV4WU90_9CYAN</name>
<protein>
    <submittedName>
        <fullName evidence="2">CHAT domain-containing protein</fullName>
    </submittedName>
</protein>
<dbReference type="RefSeq" id="WP_413280973.1">
    <property type="nucleotide sequence ID" value="NZ_JBHFNT010000267.1"/>
</dbReference>
<feature type="non-terminal residue" evidence="2">
    <location>
        <position position="1"/>
    </location>
</feature>
<organism evidence="2 3">
    <name type="scientific">Floridaenema evergladense BLCC-F167</name>
    <dbReference type="NCBI Taxonomy" id="3153639"/>
    <lineage>
        <taxon>Bacteria</taxon>
        <taxon>Bacillati</taxon>
        <taxon>Cyanobacteriota</taxon>
        <taxon>Cyanophyceae</taxon>
        <taxon>Oscillatoriophycideae</taxon>
        <taxon>Aerosakkonematales</taxon>
        <taxon>Aerosakkonemataceae</taxon>
        <taxon>Floridanema</taxon>
        <taxon>Floridanema evergladense</taxon>
    </lineage>
</organism>
<dbReference type="InterPro" id="IPR024983">
    <property type="entry name" value="CHAT_dom"/>
</dbReference>
<feature type="domain" description="CHAT" evidence="1">
    <location>
        <begin position="2"/>
        <end position="33"/>
    </location>
</feature>
<keyword evidence="3" id="KW-1185">Reference proteome</keyword>
<evidence type="ECO:0000259" key="1">
    <source>
        <dbReference type="Pfam" id="PF12770"/>
    </source>
</evidence>
<evidence type="ECO:0000313" key="2">
    <source>
        <dbReference type="EMBL" id="MFB2838670.1"/>
    </source>
</evidence>
<reference evidence="2 3" key="1">
    <citation type="submission" date="2024-09" db="EMBL/GenBank/DDBJ databases">
        <title>Floridaenema gen nov. (Aerosakkonemataceae, Aerosakkonematales ord. nov., Cyanobacteria) from benthic tropical and subtropical fresh waters, with the description of four new species.</title>
        <authorList>
            <person name="Moretto J.A."/>
            <person name="Berthold D.E."/>
            <person name="Lefler F.W."/>
            <person name="Huang I.-S."/>
            <person name="Laughinghouse H. IV."/>
        </authorList>
    </citation>
    <scope>NUCLEOTIDE SEQUENCE [LARGE SCALE GENOMIC DNA]</scope>
    <source>
        <strain evidence="2 3">BLCC-F167</strain>
    </source>
</reference>
<dbReference type="Proteomes" id="UP001576780">
    <property type="component" value="Unassembled WGS sequence"/>
</dbReference>